<dbReference type="InterPro" id="IPR025324">
    <property type="entry name" value="DUF4230"/>
</dbReference>
<proteinExistence type="predicted"/>
<keyword evidence="1" id="KW-0472">Membrane</keyword>
<evidence type="ECO:0000313" key="3">
    <source>
        <dbReference type="Proteomes" id="UP000320055"/>
    </source>
</evidence>
<dbReference type="EMBL" id="CAACVJ010000054">
    <property type="protein sequence ID" value="VEP12394.1"/>
    <property type="molecule type" value="Genomic_DNA"/>
</dbReference>
<name>A0A563VLS0_9CYAN</name>
<organism evidence="2 3">
    <name type="scientific">Hyella patelloides LEGE 07179</name>
    <dbReference type="NCBI Taxonomy" id="945734"/>
    <lineage>
        <taxon>Bacteria</taxon>
        <taxon>Bacillati</taxon>
        <taxon>Cyanobacteriota</taxon>
        <taxon>Cyanophyceae</taxon>
        <taxon>Pleurocapsales</taxon>
        <taxon>Hyellaceae</taxon>
        <taxon>Hyella</taxon>
    </lineage>
</organism>
<accession>A0A563VLS0</accession>
<gene>
    <name evidence="2" type="ORF">H1P_1470011</name>
</gene>
<dbReference type="AlphaFoldDB" id="A0A563VLS0"/>
<evidence type="ECO:0008006" key="4">
    <source>
        <dbReference type="Google" id="ProtNLM"/>
    </source>
</evidence>
<sequence length="229" mass="25059">MTLAKSSLSVIKKILFLGTGGGLIAILAVFLTIQKTSDRFLLALENILQPQPTKLQVEDSALLLKQIQSMQELTTATYKMETIIPTSAERTLGENWTVATTKLLYLARGEVKAGIDLSEITIEDVEVSENKIAIAIPPAEILDSKIDVNNSQVYHYDRGFLNLGPDVAPQLQTLAQQKTLNKIVTTACNEGILDTANEKAQEAIAQFLAVTNEREIEINLNTELSSSCQ</sequence>
<dbReference type="OrthoDB" id="574594at2"/>
<feature type="transmembrane region" description="Helical" evidence="1">
    <location>
        <begin position="14"/>
        <end position="33"/>
    </location>
</feature>
<dbReference type="Pfam" id="PF14014">
    <property type="entry name" value="DUF4230"/>
    <property type="match status" value="1"/>
</dbReference>
<dbReference type="RefSeq" id="WP_144870378.1">
    <property type="nucleotide sequence ID" value="NZ_LR213898.1"/>
</dbReference>
<evidence type="ECO:0000313" key="2">
    <source>
        <dbReference type="EMBL" id="VEP12394.1"/>
    </source>
</evidence>
<evidence type="ECO:0000256" key="1">
    <source>
        <dbReference type="SAM" id="Phobius"/>
    </source>
</evidence>
<keyword evidence="3" id="KW-1185">Reference proteome</keyword>
<keyword evidence="1" id="KW-0812">Transmembrane</keyword>
<reference evidence="2 3" key="1">
    <citation type="submission" date="2019-01" db="EMBL/GenBank/DDBJ databases">
        <authorList>
            <person name="Brito A."/>
        </authorList>
    </citation>
    <scope>NUCLEOTIDE SEQUENCE [LARGE SCALE GENOMIC DNA]</scope>
    <source>
        <strain evidence="2">1</strain>
    </source>
</reference>
<keyword evidence="1" id="KW-1133">Transmembrane helix</keyword>
<protein>
    <recommendedName>
        <fullName evidence="4">DUF4230 domain-containing protein</fullName>
    </recommendedName>
</protein>
<dbReference type="Proteomes" id="UP000320055">
    <property type="component" value="Unassembled WGS sequence"/>
</dbReference>